<sequence length="122" mass="13406">MPIPKIRLLRADTSAIPASSPDDIHISVRYAKFIGIVLVASFQASFSRPAAAFPSEANIATVSDYAVPVRRQYISNLDDFDLGYDFTDVAMWEFPPDFEPISDPVTWWTASSGRHGGLQISG</sequence>
<reference evidence="1" key="1">
    <citation type="submission" date="2023-06" db="EMBL/GenBank/DDBJ databases">
        <title>Conoideocrella luteorostrata (Hypocreales: Clavicipitaceae), a potential biocontrol fungus for elongate hemlock scale in United States Christmas tree production areas.</title>
        <authorList>
            <person name="Barrett H."/>
            <person name="Lovett B."/>
            <person name="Macias A.M."/>
            <person name="Stajich J.E."/>
            <person name="Kasson M.T."/>
        </authorList>
    </citation>
    <scope>NUCLEOTIDE SEQUENCE</scope>
    <source>
        <strain evidence="1">ARSEF 14590</strain>
    </source>
</reference>
<proteinExistence type="predicted"/>
<dbReference type="Proteomes" id="UP001251528">
    <property type="component" value="Unassembled WGS sequence"/>
</dbReference>
<dbReference type="AlphaFoldDB" id="A0AAJ0FTG7"/>
<evidence type="ECO:0000313" key="1">
    <source>
        <dbReference type="EMBL" id="KAK2596170.1"/>
    </source>
</evidence>
<protein>
    <submittedName>
        <fullName evidence="1">Zinc finger transcriptional activator</fullName>
    </submittedName>
</protein>
<evidence type="ECO:0000313" key="2">
    <source>
        <dbReference type="Proteomes" id="UP001251528"/>
    </source>
</evidence>
<gene>
    <name evidence="1" type="primary">ARO80_2</name>
    <name evidence="1" type="ORF">QQS21_006375</name>
</gene>
<dbReference type="EMBL" id="JASWJB010000118">
    <property type="protein sequence ID" value="KAK2596170.1"/>
    <property type="molecule type" value="Genomic_DNA"/>
</dbReference>
<comment type="caution">
    <text evidence="1">The sequence shown here is derived from an EMBL/GenBank/DDBJ whole genome shotgun (WGS) entry which is preliminary data.</text>
</comment>
<name>A0AAJ0FTG7_9HYPO</name>
<accession>A0AAJ0FTG7</accession>
<organism evidence="1 2">
    <name type="scientific">Conoideocrella luteorostrata</name>
    <dbReference type="NCBI Taxonomy" id="1105319"/>
    <lineage>
        <taxon>Eukaryota</taxon>
        <taxon>Fungi</taxon>
        <taxon>Dikarya</taxon>
        <taxon>Ascomycota</taxon>
        <taxon>Pezizomycotina</taxon>
        <taxon>Sordariomycetes</taxon>
        <taxon>Hypocreomycetidae</taxon>
        <taxon>Hypocreales</taxon>
        <taxon>Clavicipitaceae</taxon>
        <taxon>Conoideocrella</taxon>
    </lineage>
</organism>
<keyword evidence="2" id="KW-1185">Reference proteome</keyword>